<sequence length="1062" mass="117006">MSMSQSQGEQRETGKPGGDLRLPGSVAEIMASAAGPKVGAFFDLDGTLVAGFTAVILTQERLRRRDMGVGELLSMVQAGLNHTLGRIEFEDLIIKASSALRGRQLSDLEEIGERLFHQRIEPRIYPEMRELVRAHMARGHTVVLSSSALTIQVEPVARFLGITNMLTNKFEVNADGLLTGDVVRPILWGPGKAAAVQRFAAEHGIDLKDSYFYADGDEDVALMYLVGNPRPTNPEGKMAAVAKRRGWPILKFNSRGGVGLRRQLRTLAGFSTMFPVAAGAVGLGVLTGSRRRGVNFFTSNFSQLLLATSGVHLNVIGKENLTAQRPAVFIFNHRNQVDPVIAGALVRDNWVAVAKKELQNDPIMGTLGKLLDGVFIDRDDSAAAVETLHTVEDRARNGLSIVIAPEGTRLDTTEVGPFKKGPFRIAMAAGIPIVPIVIRNAEIVASRNSTTINPGTVDVAVFPPIPVDDWSLDTLPDRIAEVRQLYLDTLKNWPVDELPEVDLSAEQKAAKKAQAAKKQPAKKAPARSAAKKQPAKKAPAKSAAKKAAKTTSGKANPAVSRRSPSPMVRFNSRALTKPMPRIVELWAQRTAVTKPVADTSAVLTAEDTLVLASMESPVEMQLIMRWLDEQRTRHPEAKFDVLRLPPRNAPPAALTALAEQLGCGPEADSECLEDRSIVPVRVFWLPPPDRSRVAKVAGLLPGRDPYHPNARQQRRILRSDPRRARVVAGEAATVSELRQQWRDTTVGNNKRDFAQFVTRRAILALARAEYRILGPQYKSPRLVKPEMLASARFRAGLKQIPGATLEEAGRILDELATGWSQVSVDLISVLGKMISRGFDPEFDYDEYQVAAMRSALESHPAVLLFSHRSYIDGAVIPVAMQDNRLPPVHMFGGINLSFGVMGPLMRRSGMIFIRRNIGDDPLYKYVLREYVGYVVEKRFNLSWSIEGTRSRTGKMLPPKLGLMTYVADAYLDGRSEDILLQGVSICFDQLHEIAEYAAYARGAEKTPEGFSWLYRFIKAQGSATTARSMSVSPKRFRCDSISANRMVRWLMTRPRNGLRCKR</sequence>
<dbReference type="NCBIfam" id="TIGR01490">
    <property type="entry name" value="HAD-SF-IB-hyp1"/>
    <property type="match status" value="1"/>
</dbReference>
<dbReference type="InterPro" id="IPR006385">
    <property type="entry name" value="HAD_hydro_SerB1"/>
</dbReference>
<dbReference type="NCBIfam" id="TIGR01488">
    <property type="entry name" value="HAD-SF-IB"/>
    <property type="match status" value="1"/>
</dbReference>
<dbReference type="GO" id="GO:0005886">
    <property type="term" value="C:plasma membrane"/>
    <property type="evidence" value="ECO:0007669"/>
    <property type="project" value="TreeGrafter"/>
</dbReference>
<reference evidence="12 13" key="1">
    <citation type="submission" date="2020-07" db="EMBL/GenBank/DDBJ databases">
        <title>Mycobacterium kansasii (former subtype) with zoonotic potential isolated from diseased indoor pet cat, Japan.</title>
        <authorList>
            <person name="Fukano H."/>
            <person name="Terazono T."/>
            <person name="Hoshino Y."/>
        </authorList>
    </citation>
    <scope>NUCLEOTIDE SEQUENCE [LARGE SCALE GENOMIC DNA]</scope>
    <source>
        <strain evidence="12 13">Kuro-I</strain>
    </source>
</reference>
<accession>A0A7G1I755</accession>
<dbReference type="CDD" id="cd07993">
    <property type="entry name" value="LPLAT_DHAPAT-like"/>
    <property type="match status" value="1"/>
</dbReference>
<dbReference type="Pfam" id="PF12710">
    <property type="entry name" value="HAD"/>
    <property type="match status" value="1"/>
</dbReference>
<dbReference type="Gene3D" id="1.20.1440.100">
    <property type="entry name" value="SG protein - dephosphorylation function"/>
    <property type="match status" value="1"/>
</dbReference>
<dbReference type="GO" id="GO:0006629">
    <property type="term" value="P:lipid metabolic process"/>
    <property type="evidence" value="ECO:0007669"/>
    <property type="project" value="InterPro"/>
</dbReference>
<gene>
    <name evidence="12" type="ORF">NIIDMKKI_20420</name>
</gene>
<keyword evidence="7" id="KW-0460">Magnesium</keyword>
<dbReference type="InterPro" id="IPR023214">
    <property type="entry name" value="HAD_sf"/>
</dbReference>
<keyword evidence="13" id="KW-1185">Reference proteome</keyword>
<keyword evidence="9" id="KW-0012">Acyltransferase</keyword>
<dbReference type="InterPro" id="IPR041728">
    <property type="entry name" value="GPAT/DHAPAT_LPLAT"/>
</dbReference>
<keyword evidence="6" id="KW-0378">Hydrolase</keyword>
<evidence type="ECO:0000256" key="3">
    <source>
        <dbReference type="ARBA" id="ARBA00009184"/>
    </source>
</evidence>
<evidence type="ECO:0000256" key="6">
    <source>
        <dbReference type="ARBA" id="ARBA00022801"/>
    </source>
</evidence>
<dbReference type="PANTHER" id="PTHR12563:SF17">
    <property type="entry name" value="DIHYDROXYACETONE PHOSPHATE ACYLTRANSFERASE"/>
    <property type="match status" value="1"/>
</dbReference>
<keyword evidence="5" id="KW-0479">Metal-binding</keyword>
<keyword evidence="8" id="KW-0472">Membrane</keyword>
<evidence type="ECO:0000256" key="7">
    <source>
        <dbReference type="ARBA" id="ARBA00022842"/>
    </source>
</evidence>
<comment type="similarity">
    <text evidence="2">Belongs to the GPAT/DAPAT family.</text>
</comment>
<dbReference type="FunFam" id="3.40.50.1000:FF:000025">
    <property type="entry name" value="HAD hydrolase, family IB"/>
    <property type="match status" value="1"/>
</dbReference>
<evidence type="ECO:0000313" key="13">
    <source>
        <dbReference type="Proteomes" id="UP000516380"/>
    </source>
</evidence>
<evidence type="ECO:0000256" key="1">
    <source>
        <dbReference type="ARBA" id="ARBA00004184"/>
    </source>
</evidence>
<evidence type="ECO:0000259" key="11">
    <source>
        <dbReference type="SMART" id="SM00563"/>
    </source>
</evidence>
<comment type="similarity">
    <text evidence="3">Belongs to the HAD-like hydrolase superfamily. SerB family.</text>
</comment>
<dbReference type="GO" id="GO:0046872">
    <property type="term" value="F:metal ion binding"/>
    <property type="evidence" value="ECO:0007669"/>
    <property type="project" value="UniProtKB-KW"/>
</dbReference>
<evidence type="ECO:0000256" key="2">
    <source>
        <dbReference type="ARBA" id="ARBA00007937"/>
    </source>
</evidence>
<dbReference type="InterPro" id="IPR002123">
    <property type="entry name" value="Plipid/glycerol_acylTrfase"/>
</dbReference>
<protein>
    <recommendedName>
        <fullName evidence="11">Phospholipid/glycerol acyltransferase domain-containing protein</fullName>
    </recommendedName>
</protein>
<evidence type="ECO:0000256" key="5">
    <source>
        <dbReference type="ARBA" id="ARBA00022723"/>
    </source>
</evidence>
<proteinExistence type="inferred from homology"/>
<dbReference type="InterPro" id="IPR022284">
    <property type="entry name" value="GPAT/DHAPAT"/>
</dbReference>
<dbReference type="CDD" id="cd02612">
    <property type="entry name" value="HAD_PGPPase"/>
    <property type="match status" value="1"/>
</dbReference>
<feature type="compositionally biased region" description="Basic residues" evidence="10">
    <location>
        <begin position="510"/>
        <end position="548"/>
    </location>
</feature>
<dbReference type="GO" id="GO:0016787">
    <property type="term" value="F:hydrolase activity"/>
    <property type="evidence" value="ECO:0007669"/>
    <property type="project" value="UniProtKB-KW"/>
</dbReference>
<dbReference type="SUPFAM" id="SSF69593">
    <property type="entry name" value="Glycerol-3-phosphate (1)-acyltransferase"/>
    <property type="match status" value="2"/>
</dbReference>
<evidence type="ECO:0000256" key="8">
    <source>
        <dbReference type="ARBA" id="ARBA00023136"/>
    </source>
</evidence>
<keyword evidence="4" id="KW-0808">Transferase</keyword>
<dbReference type="Proteomes" id="UP000516380">
    <property type="component" value="Chromosome"/>
</dbReference>
<dbReference type="InterPro" id="IPR036412">
    <property type="entry name" value="HAD-like_sf"/>
</dbReference>
<organism evidence="12 13">
    <name type="scientific">Mycobacterium kansasii</name>
    <dbReference type="NCBI Taxonomy" id="1768"/>
    <lineage>
        <taxon>Bacteria</taxon>
        <taxon>Bacillati</taxon>
        <taxon>Actinomycetota</taxon>
        <taxon>Actinomycetes</taxon>
        <taxon>Mycobacteriales</taxon>
        <taxon>Mycobacteriaceae</taxon>
        <taxon>Mycobacterium</taxon>
    </lineage>
</organism>
<evidence type="ECO:0000256" key="10">
    <source>
        <dbReference type="SAM" id="MobiDB-lite"/>
    </source>
</evidence>
<feature type="domain" description="Phospholipid/glycerol acyltransferase" evidence="11">
    <location>
        <begin position="861"/>
        <end position="988"/>
    </location>
</feature>
<comment type="subcellular location">
    <subcellularLocation>
        <location evidence="1">Endomembrane system</location>
        <topology evidence="1">Peripheral membrane protein</topology>
    </subcellularLocation>
</comment>
<dbReference type="CDD" id="cd07989">
    <property type="entry name" value="LPLAT_AGPAT-like"/>
    <property type="match status" value="1"/>
</dbReference>
<evidence type="ECO:0000256" key="4">
    <source>
        <dbReference type="ARBA" id="ARBA00022679"/>
    </source>
</evidence>
<dbReference type="EMBL" id="AP023343">
    <property type="protein sequence ID" value="BCI86836.1"/>
    <property type="molecule type" value="Genomic_DNA"/>
</dbReference>
<feature type="region of interest" description="Disordered" evidence="10">
    <location>
        <begin position="1"/>
        <end position="22"/>
    </location>
</feature>
<name>A0A7G1I755_MYCKA</name>
<dbReference type="Gene3D" id="3.40.50.1000">
    <property type="entry name" value="HAD superfamily/HAD-like"/>
    <property type="match status" value="1"/>
</dbReference>
<dbReference type="AlphaFoldDB" id="A0A7G1I755"/>
<feature type="region of interest" description="Disordered" evidence="10">
    <location>
        <begin position="509"/>
        <end position="573"/>
    </location>
</feature>
<dbReference type="Pfam" id="PF01553">
    <property type="entry name" value="Acyltransferase"/>
    <property type="match status" value="2"/>
</dbReference>
<dbReference type="PANTHER" id="PTHR12563">
    <property type="entry name" value="GLYCEROL-3-PHOSPHATE ACYLTRANSFERASE"/>
    <property type="match status" value="1"/>
</dbReference>
<dbReference type="SUPFAM" id="SSF56784">
    <property type="entry name" value="HAD-like"/>
    <property type="match status" value="1"/>
</dbReference>
<feature type="domain" description="Phospholipid/glycerol acyltransferase" evidence="11">
    <location>
        <begin position="327"/>
        <end position="441"/>
    </location>
</feature>
<evidence type="ECO:0000256" key="9">
    <source>
        <dbReference type="ARBA" id="ARBA00023315"/>
    </source>
</evidence>
<evidence type="ECO:0000313" key="12">
    <source>
        <dbReference type="EMBL" id="BCI86836.1"/>
    </source>
</evidence>
<dbReference type="GO" id="GO:0008374">
    <property type="term" value="F:O-acyltransferase activity"/>
    <property type="evidence" value="ECO:0007669"/>
    <property type="project" value="InterPro"/>
</dbReference>
<dbReference type="SMART" id="SM00563">
    <property type="entry name" value="PlsC"/>
    <property type="match status" value="2"/>
</dbReference>
<dbReference type="GO" id="GO:0012505">
    <property type="term" value="C:endomembrane system"/>
    <property type="evidence" value="ECO:0007669"/>
    <property type="project" value="UniProtKB-SubCell"/>
</dbReference>